<dbReference type="PANTHER" id="PTHR34408">
    <property type="entry name" value="FAMILY PROTEIN, PUTATIVE-RELATED"/>
    <property type="match status" value="1"/>
</dbReference>
<dbReference type="SUPFAM" id="SSF50044">
    <property type="entry name" value="SH3-domain"/>
    <property type="match status" value="1"/>
</dbReference>
<organism evidence="3 4">
    <name type="scientific">Fodinisporobacter ferrooxydans</name>
    <dbReference type="NCBI Taxonomy" id="2901836"/>
    <lineage>
        <taxon>Bacteria</taxon>
        <taxon>Bacillati</taxon>
        <taxon>Bacillota</taxon>
        <taxon>Bacilli</taxon>
        <taxon>Bacillales</taxon>
        <taxon>Alicyclobacillaceae</taxon>
        <taxon>Fodinisporobacter</taxon>
    </lineage>
</organism>
<dbReference type="PANTHER" id="PTHR34408:SF1">
    <property type="entry name" value="GLYCOSYL HYDROLASE FAMILY 19 DOMAIN-CONTAINING PROTEIN HI_1415"/>
    <property type="match status" value="1"/>
</dbReference>
<dbReference type="Gene3D" id="3.30.457.10">
    <property type="entry name" value="Copper amine oxidase-like, N-terminal domain"/>
    <property type="match status" value="1"/>
</dbReference>
<dbReference type="RefSeq" id="WP_347436953.1">
    <property type="nucleotide sequence ID" value="NZ_CP089291.1"/>
</dbReference>
<dbReference type="SMART" id="SM00287">
    <property type="entry name" value="SH3b"/>
    <property type="match status" value="2"/>
</dbReference>
<dbReference type="SUPFAM" id="SSF53955">
    <property type="entry name" value="Lysozyme-like"/>
    <property type="match status" value="1"/>
</dbReference>
<feature type="compositionally biased region" description="Low complexity" evidence="1">
    <location>
        <begin position="308"/>
        <end position="332"/>
    </location>
</feature>
<feature type="region of interest" description="Disordered" evidence="1">
    <location>
        <begin position="296"/>
        <end position="358"/>
    </location>
</feature>
<dbReference type="SMART" id="SM00047">
    <property type="entry name" value="LYZ2"/>
    <property type="match status" value="1"/>
</dbReference>
<dbReference type="Proteomes" id="UP000830167">
    <property type="component" value="Chromosome"/>
</dbReference>
<dbReference type="InterPro" id="IPR012854">
    <property type="entry name" value="Cu_amine_oxidase-like_N"/>
</dbReference>
<dbReference type="InterPro" id="IPR036028">
    <property type="entry name" value="SH3-like_dom_sf"/>
</dbReference>
<evidence type="ECO:0000256" key="1">
    <source>
        <dbReference type="SAM" id="MobiDB-lite"/>
    </source>
</evidence>
<protein>
    <submittedName>
        <fullName evidence="3">SH3 domain-containing protein</fullName>
    </submittedName>
</protein>
<reference evidence="3" key="1">
    <citation type="submission" date="2021-12" db="EMBL/GenBank/DDBJ databases">
        <title>Alicyclobacillaceae gen. nov., sp. nov., isolated from chalcocite enrichment system.</title>
        <authorList>
            <person name="Jiang Z."/>
        </authorList>
    </citation>
    <scope>NUCLEOTIDE SEQUENCE</scope>
    <source>
        <strain evidence="3">MYW30-H2</strain>
    </source>
</reference>
<evidence type="ECO:0000259" key="2">
    <source>
        <dbReference type="PROSITE" id="PS51781"/>
    </source>
</evidence>
<dbReference type="SUPFAM" id="SSF55383">
    <property type="entry name" value="Copper amine oxidase, domain N"/>
    <property type="match status" value="1"/>
</dbReference>
<dbReference type="InterPro" id="IPR036582">
    <property type="entry name" value="Mao_N_sf"/>
</dbReference>
<dbReference type="Gene3D" id="2.30.30.40">
    <property type="entry name" value="SH3 Domains"/>
    <property type="match status" value="2"/>
</dbReference>
<dbReference type="Gene3D" id="1.10.530.10">
    <property type="match status" value="1"/>
</dbReference>
<dbReference type="InterPro" id="IPR002901">
    <property type="entry name" value="MGlyc_endo_b_GlcNAc-like_dom"/>
</dbReference>
<dbReference type="Pfam" id="PF08239">
    <property type="entry name" value="SH3_3"/>
    <property type="match status" value="2"/>
</dbReference>
<dbReference type="Pfam" id="PF01832">
    <property type="entry name" value="Glucosaminidase"/>
    <property type="match status" value="1"/>
</dbReference>
<evidence type="ECO:0000313" key="4">
    <source>
        <dbReference type="Proteomes" id="UP000830167"/>
    </source>
</evidence>
<dbReference type="Pfam" id="PF07833">
    <property type="entry name" value="Cu_amine_oxidN1"/>
    <property type="match status" value="1"/>
</dbReference>
<keyword evidence="4" id="KW-1185">Reference proteome</keyword>
<feature type="domain" description="SH3b" evidence="2">
    <location>
        <begin position="231"/>
        <end position="293"/>
    </location>
</feature>
<accession>A0ABY4CJU1</accession>
<dbReference type="EMBL" id="CP089291">
    <property type="protein sequence ID" value="UOF90259.1"/>
    <property type="molecule type" value="Genomic_DNA"/>
</dbReference>
<evidence type="ECO:0000313" key="3">
    <source>
        <dbReference type="EMBL" id="UOF90259.1"/>
    </source>
</evidence>
<gene>
    <name evidence="3" type="ORF">LSG31_20755</name>
</gene>
<name>A0ABY4CJU1_9BACL</name>
<dbReference type="InterPro" id="IPR023346">
    <property type="entry name" value="Lysozyme-like_dom_sf"/>
</dbReference>
<sequence length="528" mass="57182">MPQESFYVGKSPAFIQDGQIYVRNSSHQFYRRDPDGDHLVGTYEPEFETLDLRLKSPIQASAINAFIASHSPNSPLIGLGQAFVDAQSKFGVNAEYLAAHAILESNYGTSVIARDKNNLFGYQAYDVDPYGSAAHFDSFTDAINYEAYFVRKQYLDANGQWFGGSPTLDGMNVHYASDPYWAEKIAGIMNQMYAYQTTVYSQEQPLPLIAAKPAGPTPDSVQSVIQKTVPMTASGVTTDQVNFRQAPSLDSSIYRVLSGGTKLAVIGHSGAWYEVKVGSQTGWIFQDYIQLTNDSSDSANQNTGSSPAANTTSGNGSNANTAGTTGSGSPTGIASPEITTPPVPTTPPISLNGDTTDNVNFRKGPSLTAATYGVLSKGTKVTILGLQQDWYHVQINDQVGWINKNYVELNRTHQGLTVFVNGTEQSYNPSPIIENDRTLVPLRAVFETLGAKINWNQATQTVTAFKGQTNIVLKIGSSTAYVNGKPIQLDVQAHTLQNRTMVPLRFVSDALGANISWDGSTESIFITS</sequence>
<proteinExistence type="predicted"/>
<dbReference type="InterPro" id="IPR052354">
    <property type="entry name" value="Cell_Wall_Dynamics_Protein"/>
</dbReference>
<feature type="domain" description="SH3b" evidence="2">
    <location>
        <begin position="344"/>
        <end position="411"/>
    </location>
</feature>
<dbReference type="PROSITE" id="PS51781">
    <property type="entry name" value="SH3B"/>
    <property type="match status" value="2"/>
</dbReference>
<feature type="compositionally biased region" description="Polar residues" evidence="1">
    <location>
        <begin position="296"/>
        <end position="307"/>
    </location>
</feature>
<dbReference type="InterPro" id="IPR003646">
    <property type="entry name" value="SH3-like_bac-type"/>
</dbReference>